<dbReference type="RefSeq" id="WP_054209295.1">
    <property type="nucleotide sequence ID" value="NZ_LGSZ01000040.1"/>
</dbReference>
<dbReference type="EC" id="3.2.2.n1" evidence="3"/>
<dbReference type="AlphaFoldDB" id="A0A0N0MC07"/>
<comment type="similarity">
    <text evidence="2 3">Belongs to the LOG family.</text>
</comment>
<comment type="caution">
    <text evidence="4">The sequence shown here is derived from an EMBL/GenBank/DDBJ whole genome shotgun (WGS) entry which is preliminary data.</text>
</comment>
<reference evidence="4 5" key="1">
    <citation type="submission" date="2015-07" db="EMBL/GenBank/DDBJ databases">
        <title>Whole genome sequencing of Bosea vaviloviae isolated from cave pool.</title>
        <authorList>
            <person name="Tan N.E.H."/>
            <person name="Lee Y.P."/>
            <person name="Gan H.M."/>
            <person name="Barton H."/>
            <person name="Savka M.A."/>
        </authorList>
    </citation>
    <scope>NUCLEOTIDE SEQUENCE [LARGE SCALE GENOMIC DNA]</scope>
    <source>
        <strain evidence="4 5">SD260</strain>
    </source>
</reference>
<evidence type="ECO:0000256" key="2">
    <source>
        <dbReference type="ARBA" id="ARBA00006763"/>
    </source>
</evidence>
<evidence type="ECO:0000313" key="5">
    <source>
        <dbReference type="Proteomes" id="UP000037822"/>
    </source>
</evidence>
<comment type="catalytic activity">
    <reaction evidence="1">
        <text>AMP + H2O = D-ribose 5-phosphate + adenine</text>
        <dbReference type="Rhea" id="RHEA:20129"/>
        <dbReference type="ChEBI" id="CHEBI:15377"/>
        <dbReference type="ChEBI" id="CHEBI:16708"/>
        <dbReference type="ChEBI" id="CHEBI:78346"/>
        <dbReference type="ChEBI" id="CHEBI:456215"/>
        <dbReference type="EC" id="3.2.2.4"/>
    </reaction>
</comment>
<dbReference type="Pfam" id="PF03641">
    <property type="entry name" value="Lysine_decarbox"/>
    <property type="match status" value="1"/>
</dbReference>
<keyword evidence="5" id="KW-1185">Reference proteome</keyword>
<dbReference type="Gene3D" id="3.40.50.450">
    <property type="match status" value="1"/>
</dbReference>
<dbReference type="GO" id="GO:0008714">
    <property type="term" value="F:AMP nucleosidase activity"/>
    <property type="evidence" value="ECO:0007669"/>
    <property type="project" value="UniProtKB-EC"/>
</dbReference>
<keyword evidence="3" id="KW-0378">Hydrolase</keyword>
<dbReference type="NCBIfam" id="TIGR00730">
    <property type="entry name" value="Rossman fold protein, TIGR00730 family"/>
    <property type="match status" value="1"/>
</dbReference>
<dbReference type="InterPro" id="IPR031100">
    <property type="entry name" value="LOG_fam"/>
</dbReference>
<dbReference type="PANTHER" id="PTHR31223:SF70">
    <property type="entry name" value="LOG FAMILY PROTEIN YJL055W"/>
    <property type="match status" value="1"/>
</dbReference>
<evidence type="ECO:0000313" key="4">
    <source>
        <dbReference type="EMBL" id="KPH80507.1"/>
    </source>
</evidence>
<dbReference type="PANTHER" id="PTHR31223">
    <property type="entry name" value="LOG FAMILY PROTEIN YJL055W"/>
    <property type="match status" value="1"/>
</dbReference>
<name>A0A0N0MC07_9HYPH</name>
<dbReference type="OrthoDB" id="9801098at2"/>
<dbReference type="SUPFAM" id="SSF102405">
    <property type="entry name" value="MCP/YpsA-like"/>
    <property type="match status" value="1"/>
</dbReference>
<dbReference type="PATRIC" id="fig|1526658.3.peg.3835"/>
<dbReference type="GO" id="GO:0005829">
    <property type="term" value="C:cytosol"/>
    <property type="evidence" value="ECO:0007669"/>
    <property type="project" value="TreeGrafter"/>
</dbReference>
<proteinExistence type="inferred from homology"/>
<organism evidence="4 5">
    <name type="scientific">Bosea vaviloviae</name>
    <dbReference type="NCBI Taxonomy" id="1526658"/>
    <lineage>
        <taxon>Bacteria</taxon>
        <taxon>Pseudomonadati</taxon>
        <taxon>Pseudomonadota</taxon>
        <taxon>Alphaproteobacteria</taxon>
        <taxon>Hyphomicrobiales</taxon>
        <taxon>Boseaceae</taxon>
        <taxon>Bosea</taxon>
    </lineage>
</organism>
<dbReference type="Proteomes" id="UP000037822">
    <property type="component" value="Unassembled WGS sequence"/>
</dbReference>
<evidence type="ECO:0000256" key="3">
    <source>
        <dbReference type="RuleBase" id="RU363015"/>
    </source>
</evidence>
<keyword evidence="3" id="KW-0203">Cytokinin biosynthesis</keyword>
<dbReference type="GO" id="GO:0009691">
    <property type="term" value="P:cytokinin biosynthetic process"/>
    <property type="evidence" value="ECO:0007669"/>
    <property type="project" value="UniProtKB-UniRule"/>
</dbReference>
<protein>
    <recommendedName>
        <fullName evidence="3">Cytokinin riboside 5'-monophosphate phosphoribohydrolase</fullName>
        <ecNumber evidence="3">3.2.2.n1</ecNumber>
    </recommendedName>
</protein>
<accession>A0A0N0MC07</accession>
<gene>
    <name evidence="4" type="ORF">AE618_12010</name>
</gene>
<dbReference type="InterPro" id="IPR005269">
    <property type="entry name" value="LOG"/>
</dbReference>
<sequence>MKSVCVFCGSNPGNDPVYAEGARAMGAEIARRGMVLVYGGGAVGLMGIVADAALAAGGEVHGVIPRALREKEVGHHHLTRLEIVETMHIRKARMAELSEGFIAMPGGIGTFEELFEIWTWGQLGIHDKPLAFLNVAGFYDPLATFLDNTVEAGFLKQTHRAMTITDTEPATLLDRMEQYVPAVTYKWVEKEEV</sequence>
<dbReference type="EMBL" id="LGSZ01000040">
    <property type="protein sequence ID" value="KPH80507.1"/>
    <property type="molecule type" value="Genomic_DNA"/>
</dbReference>
<evidence type="ECO:0000256" key="1">
    <source>
        <dbReference type="ARBA" id="ARBA00000274"/>
    </source>
</evidence>